<evidence type="ECO:0000256" key="1">
    <source>
        <dbReference type="SAM" id="Phobius"/>
    </source>
</evidence>
<accession>A0A7S8F5V4</accession>
<reference evidence="2 3" key="1">
    <citation type="submission" date="2020-11" db="EMBL/GenBank/DDBJ databases">
        <title>The genome sequence of Erythrobacter sp. 6D36.</title>
        <authorList>
            <person name="Liu Y."/>
        </authorList>
    </citation>
    <scope>NUCLEOTIDE SEQUENCE [LARGE SCALE GENOMIC DNA]</scope>
    <source>
        <strain evidence="2 3">6D36</strain>
    </source>
</reference>
<name>A0A7S8F5V4_9SPHN</name>
<proteinExistence type="predicted"/>
<gene>
    <name evidence="2" type="ORF">IRL76_03445</name>
</gene>
<organism evidence="2 3">
    <name type="scientific">Qipengyuania soli</name>
    <dbReference type="NCBI Taxonomy" id="2782568"/>
    <lineage>
        <taxon>Bacteria</taxon>
        <taxon>Pseudomonadati</taxon>
        <taxon>Pseudomonadota</taxon>
        <taxon>Alphaproteobacteria</taxon>
        <taxon>Sphingomonadales</taxon>
        <taxon>Erythrobacteraceae</taxon>
        <taxon>Qipengyuania</taxon>
    </lineage>
</organism>
<dbReference type="EMBL" id="CP064654">
    <property type="protein sequence ID" value="QPC99637.1"/>
    <property type="molecule type" value="Genomic_DNA"/>
</dbReference>
<dbReference type="RefSeq" id="WP_200983197.1">
    <property type="nucleotide sequence ID" value="NZ_CP064654.1"/>
</dbReference>
<evidence type="ECO:0000313" key="3">
    <source>
        <dbReference type="Proteomes" id="UP000594459"/>
    </source>
</evidence>
<dbReference type="AlphaFoldDB" id="A0A7S8F5V4"/>
<protein>
    <submittedName>
        <fullName evidence="2">Uncharacterized protein</fullName>
    </submittedName>
</protein>
<evidence type="ECO:0000313" key="2">
    <source>
        <dbReference type="EMBL" id="QPC99637.1"/>
    </source>
</evidence>
<keyword evidence="3" id="KW-1185">Reference proteome</keyword>
<feature type="transmembrane region" description="Helical" evidence="1">
    <location>
        <begin position="48"/>
        <end position="69"/>
    </location>
</feature>
<dbReference type="KEGG" id="qso:IRL76_03445"/>
<dbReference type="Proteomes" id="UP000594459">
    <property type="component" value="Chromosome"/>
</dbReference>
<keyword evidence="1" id="KW-0472">Membrane</keyword>
<keyword evidence="1" id="KW-1133">Transmembrane helix</keyword>
<sequence length="80" mass="8968">MARRIKVEVNVSRDARNSIFLWAASLIAIAILWAATSLDLVPVFPDEWTLPILGLLLALNAIEIAGLVLKRRSRNEESER</sequence>
<feature type="transmembrane region" description="Helical" evidence="1">
    <location>
        <begin position="20"/>
        <end position="36"/>
    </location>
</feature>
<keyword evidence="1" id="KW-0812">Transmembrane</keyword>